<proteinExistence type="predicted"/>
<gene>
    <name evidence="1" type="ORF">R1sor_004519</name>
</gene>
<dbReference type="EMBL" id="JBJQOH010000003">
    <property type="protein sequence ID" value="KAL3690868.1"/>
    <property type="molecule type" value="Genomic_DNA"/>
</dbReference>
<dbReference type="Proteomes" id="UP001633002">
    <property type="component" value="Unassembled WGS sequence"/>
</dbReference>
<accession>A0ABD3HHJ2</accession>
<protein>
    <submittedName>
        <fullName evidence="1">Uncharacterized protein</fullName>
    </submittedName>
</protein>
<organism evidence="1 2">
    <name type="scientific">Riccia sorocarpa</name>
    <dbReference type="NCBI Taxonomy" id="122646"/>
    <lineage>
        <taxon>Eukaryota</taxon>
        <taxon>Viridiplantae</taxon>
        <taxon>Streptophyta</taxon>
        <taxon>Embryophyta</taxon>
        <taxon>Marchantiophyta</taxon>
        <taxon>Marchantiopsida</taxon>
        <taxon>Marchantiidae</taxon>
        <taxon>Marchantiales</taxon>
        <taxon>Ricciaceae</taxon>
        <taxon>Riccia</taxon>
    </lineage>
</organism>
<comment type="caution">
    <text evidence="1">The sequence shown here is derived from an EMBL/GenBank/DDBJ whole genome shotgun (WGS) entry which is preliminary data.</text>
</comment>
<evidence type="ECO:0000313" key="2">
    <source>
        <dbReference type="Proteomes" id="UP001633002"/>
    </source>
</evidence>
<keyword evidence="2" id="KW-1185">Reference proteome</keyword>
<reference evidence="1 2" key="1">
    <citation type="submission" date="2024-09" db="EMBL/GenBank/DDBJ databases">
        <title>Chromosome-scale assembly of Riccia sorocarpa.</title>
        <authorList>
            <person name="Paukszto L."/>
        </authorList>
    </citation>
    <scope>NUCLEOTIDE SEQUENCE [LARGE SCALE GENOMIC DNA]</scope>
    <source>
        <strain evidence="1">LP-2024</strain>
        <tissue evidence="1">Aerial parts of the thallus</tissue>
    </source>
</reference>
<name>A0ABD3HHJ2_9MARC</name>
<sequence length="118" mass="13580">MARYERNYDFRDLIACASGLNRIARMEYGEENIQVGKSHVRQRTTWDKLHPLHPGEVEPNLADFEGLNRVDDPSDCDVYVPDPEERSQKQTAPRPGTCLFSGTFLTEIVNSRSRRQGR</sequence>
<evidence type="ECO:0000313" key="1">
    <source>
        <dbReference type="EMBL" id="KAL3690868.1"/>
    </source>
</evidence>
<dbReference type="AlphaFoldDB" id="A0ABD3HHJ2"/>